<accession>A0A7W7ZFZ4</accession>
<dbReference type="SMART" id="SM00267">
    <property type="entry name" value="GGDEF"/>
    <property type="match status" value="1"/>
</dbReference>
<name>A0A7W7ZFZ4_9BACT</name>
<evidence type="ECO:0000313" key="3">
    <source>
        <dbReference type="EMBL" id="MBB5059023.1"/>
    </source>
</evidence>
<proteinExistence type="predicted"/>
<dbReference type="Gene3D" id="3.30.70.270">
    <property type="match status" value="1"/>
</dbReference>
<dbReference type="InterPro" id="IPR052163">
    <property type="entry name" value="DGC-Regulatory_Protein"/>
</dbReference>
<dbReference type="InterPro" id="IPR029787">
    <property type="entry name" value="Nucleotide_cyclase"/>
</dbReference>
<comment type="caution">
    <text evidence="3">The sequence shown here is derived from an EMBL/GenBank/DDBJ whole genome shotgun (WGS) entry which is preliminary data.</text>
</comment>
<gene>
    <name evidence="3" type="ORF">HDF16_003746</name>
</gene>
<dbReference type="PROSITE" id="PS50887">
    <property type="entry name" value="GGDEF"/>
    <property type="match status" value="1"/>
</dbReference>
<dbReference type="InterPro" id="IPR043128">
    <property type="entry name" value="Rev_trsase/Diguanyl_cyclase"/>
</dbReference>
<dbReference type="InterPro" id="IPR000160">
    <property type="entry name" value="GGDEF_dom"/>
</dbReference>
<evidence type="ECO:0000259" key="2">
    <source>
        <dbReference type="PROSITE" id="PS50887"/>
    </source>
</evidence>
<dbReference type="EMBL" id="JACHIP010000005">
    <property type="protein sequence ID" value="MBB5059023.1"/>
    <property type="molecule type" value="Genomic_DNA"/>
</dbReference>
<protein>
    <submittedName>
        <fullName evidence="3">Diguanylate cyclase (GGDEF)-like protein</fullName>
    </submittedName>
</protein>
<organism evidence="3 4">
    <name type="scientific">Granulicella aggregans</name>
    <dbReference type="NCBI Taxonomy" id="474949"/>
    <lineage>
        <taxon>Bacteria</taxon>
        <taxon>Pseudomonadati</taxon>
        <taxon>Acidobacteriota</taxon>
        <taxon>Terriglobia</taxon>
        <taxon>Terriglobales</taxon>
        <taxon>Acidobacteriaceae</taxon>
        <taxon>Granulicella</taxon>
    </lineage>
</organism>
<sequence>MGLGIALALLPGAICRSGAQGIGRPDGVLHTVREIEQLPPAEAAKGLPVHLTATITYYEPGRYTMFVADPTGGIYVGLVTPEAQGMRRGDLIEIAGITNKSYKTTVIKPHIRVLGPGSLPAAKAAGFRELMSGDDDCQLVKIRGTVRSASIKKDPSGKMAQLEIQIPGGLVRAYIEDREGVDLTDLIDAEVEFSGVAGGIFNGRKQLMQTVLYGTNKGDLMVLRPAKVRPRQLPWTAIDDVLQTRYVEDRSERVRVRGAVTFYEPANSIVIQHDGESLLAQTHDLESIALGQVVDLVGFADGNGSGPMLDEAQIFPTGEFETVMPRPVSYEDAITGLYSEGLVTLEGKVLSELHGEVSDSMVITVDEHPVNVLLWTSDRLRLQPLAVGTVVKVTGICHITKTDPWGNSVSFLLEMREAGDVTVVRVASWWTVLHLLLLLLALLVVSLTVTGWALALRRRVTAQAERIQQSMAVERERGRLLEAINSQMPLTELMEDICGSFEELVAEVTCSYDLLESCCDLSEDWTVEHRAPDAGVARGSIEVRRTPVFEAMMTDTTGAAIGVFRAVGSAGRKISAEEREALTVCASLANIALNQRRLFERLNFTSTHDPLTGLPNRRLSDLRLDEALRDAKVSGRLVGVVYIDVDHFKQVNDVHGHKTGDLYLQAISERLNGKVRSSDLLARIGGDEFMLTATLRTHEDAEMYRQRLKSSFEERFHLEGVVVDGSASIGLAVFPVHGTTAEELQRHADLDMYAAKERRHSVPRRSAVEVEQRLVS</sequence>
<keyword evidence="1" id="KW-1133">Transmembrane helix</keyword>
<keyword evidence="1" id="KW-0472">Membrane</keyword>
<reference evidence="3 4" key="1">
    <citation type="submission" date="2020-08" db="EMBL/GenBank/DDBJ databases">
        <title>Genomic Encyclopedia of Type Strains, Phase IV (KMG-V): Genome sequencing to study the core and pangenomes of soil and plant-associated prokaryotes.</title>
        <authorList>
            <person name="Whitman W."/>
        </authorList>
    </citation>
    <scope>NUCLEOTIDE SEQUENCE [LARGE SCALE GENOMIC DNA]</scope>
    <source>
        <strain evidence="3 4">M8UP14</strain>
    </source>
</reference>
<dbReference type="AlphaFoldDB" id="A0A7W7ZFZ4"/>
<keyword evidence="4" id="KW-1185">Reference proteome</keyword>
<feature type="domain" description="GGDEF" evidence="2">
    <location>
        <begin position="636"/>
        <end position="773"/>
    </location>
</feature>
<dbReference type="PANTHER" id="PTHR46663">
    <property type="entry name" value="DIGUANYLATE CYCLASE DGCT-RELATED"/>
    <property type="match status" value="1"/>
</dbReference>
<dbReference type="PANTHER" id="PTHR46663:SF2">
    <property type="entry name" value="GGDEF DOMAIN-CONTAINING PROTEIN"/>
    <property type="match status" value="1"/>
</dbReference>
<keyword evidence="1" id="KW-0812">Transmembrane</keyword>
<dbReference type="RefSeq" id="WP_184219774.1">
    <property type="nucleotide sequence ID" value="NZ_JACHIP010000005.1"/>
</dbReference>
<dbReference type="CDD" id="cd01949">
    <property type="entry name" value="GGDEF"/>
    <property type="match status" value="1"/>
</dbReference>
<dbReference type="Proteomes" id="UP000540989">
    <property type="component" value="Unassembled WGS sequence"/>
</dbReference>
<dbReference type="SUPFAM" id="SSF55073">
    <property type="entry name" value="Nucleotide cyclase"/>
    <property type="match status" value="1"/>
</dbReference>
<evidence type="ECO:0000313" key="4">
    <source>
        <dbReference type="Proteomes" id="UP000540989"/>
    </source>
</evidence>
<feature type="transmembrane region" description="Helical" evidence="1">
    <location>
        <begin position="429"/>
        <end position="456"/>
    </location>
</feature>
<dbReference type="Pfam" id="PF00990">
    <property type="entry name" value="GGDEF"/>
    <property type="match status" value="1"/>
</dbReference>
<evidence type="ECO:0000256" key="1">
    <source>
        <dbReference type="SAM" id="Phobius"/>
    </source>
</evidence>
<dbReference type="NCBIfam" id="TIGR00254">
    <property type="entry name" value="GGDEF"/>
    <property type="match status" value="1"/>
</dbReference>